<protein>
    <recommendedName>
        <fullName evidence="3">Sushi domain-containing protein</fullName>
    </recommendedName>
</protein>
<dbReference type="PhylomeDB" id="A0A0G4IAT9"/>
<accession>A0A0G4IAT9</accession>
<evidence type="ECO:0000313" key="2">
    <source>
        <dbReference type="EMBL" id="CEM54144.1"/>
    </source>
</evidence>
<dbReference type="VEuPathDB" id="CryptoDB:Cvel_12543"/>
<proteinExistence type="predicted"/>
<reference evidence="2" key="1">
    <citation type="submission" date="2014-11" db="EMBL/GenBank/DDBJ databases">
        <authorList>
            <person name="Otto D Thomas"/>
            <person name="Naeem Raeece"/>
        </authorList>
    </citation>
    <scope>NUCLEOTIDE SEQUENCE</scope>
</reference>
<dbReference type="AlphaFoldDB" id="A0A0G4IAT9"/>
<evidence type="ECO:0000256" key="1">
    <source>
        <dbReference type="SAM" id="MobiDB-lite"/>
    </source>
</evidence>
<dbReference type="EMBL" id="CDMZ01005759">
    <property type="protein sequence ID" value="CEM54144.1"/>
    <property type="molecule type" value="Genomic_DNA"/>
</dbReference>
<evidence type="ECO:0008006" key="3">
    <source>
        <dbReference type="Google" id="ProtNLM"/>
    </source>
</evidence>
<gene>
    <name evidence="2" type="ORF">Cvel_12543</name>
</gene>
<feature type="region of interest" description="Disordered" evidence="1">
    <location>
        <begin position="110"/>
        <end position="138"/>
    </location>
</feature>
<feature type="compositionally biased region" description="Acidic residues" evidence="1">
    <location>
        <begin position="110"/>
        <end position="136"/>
    </location>
</feature>
<organism evidence="2">
    <name type="scientific">Chromera velia CCMP2878</name>
    <dbReference type="NCBI Taxonomy" id="1169474"/>
    <lineage>
        <taxon>Eukaryota</taxon>
        <taxon>Sar</taxon>
        <taxon>Alveolata</taxon>
        <taxon>Colpodellida</taxon>
        <taxon>Chromeraceae</taxon>
        <taxon>Chromera</taxon>
    </lineage>
</organism>
<name>A0A0G4IAT9_9ALVE</name>
<sequence>MGIGVISGPIKDTWEANGVRYNETTDPFLNAMRGQTVRSRGGQVGVTSEVGEFAYSCNDGYKFVGESADMSVKSSNFTCTGTGFGKAAWQGGAVLECEVGRVMQQLEELEAVDASEESQAAEEEDGGESEPGDDEREQVRQLVFLRA</sequence>